<dbReference type="EMBL" id="JBEYBF010000014">
    <property type="protein sequence ID" value="MEU1954350.1"/>
    <property type="molecule type" value="Genomic_DNA"/>
</dbReference>
<feature type="region of interest" description="Disordered" evidence="1">
    <location>
        <begin position="1"/>
        <end position="79"/>
    </location>
</feature>
<proteinExistence type="predicted"/>
<evidence type="ECO:0000313" key="2">
    <source>
        <dbReference type="EMBL" id="MEU1954350.1"/>
    </source>
</evidence>
<organism evidence="2 3">
    <name type="scientific">Nocardia rhamnosiphila</name>
    <dbReference type="NCBI Taxonomy" id="426716"/>
    <lineage>
        <taxon>Bacteria</taxon>
        <taxon>Bacillati</taxon>
        <taxon>Actinomycetota</taxon>
        <taxon>Actinomycetes</taxon>
        <taxon>Mycobacteriales</taxon>
        <taxon>Nocardiaceae</taxon>
        <taxon>Nocardia</taxon>
    </lineage>
</organism>
<feature type="compositionally biased region" description="Polar residues" evidence="1">
    <location>
        <begin position="27"/>
        <end position="39"/>
    </location>
</feature>
<keyword evidence="3" id="KW-1185">Reference proteome</keyword>
<sequence length="267" mass="30144">MSPPGYNGGFFNHYDDPDEFWDEDPLTPTQRDANSSHPTPITHPVPQPAEYPTPGTGPDRESSAPTWTHSDSFTAEDTQAAPGYSFATVEVDRGLLPIQCRLSSQWHRHVGPGDTGDELMRAYKKSVEACLGKLVTGEFRHACPVPDRRTVLMLLLDTSSWSEYREAQRRILTRGIFDVHGRALIDGAPAISIAADCFQLKSIYVRPEWAQKAHPMDLVDEFLSLADRVRELRPSFPVRGDYSRYSDEDLEFHHSRHRDSLIEGLRV</sequence>
<accession>A0ABV2WTY3</accession>
<evidence type="ECO:0000256" key="1">
    <source>
        <dbReference type="SAM" id="MobiDB-lite"/>
    </source>
</evidence>
<reference evidence="2 3" key="1">
    <citation type="submission" date="2024-06" db="EMBL/GenBank/DDBJ databases">
        <title>The Natural Products Discovery Center: Release of the First 8490 Sequenced Strains for Exploring Actinobacteria Biosynthetic Diversity.</title>
        <authorList>
            <person name="Kalkreuter E."/>
            <person name="Kautsar S.A."/>
            <person name="Yang D."/>
            <person name="Bader C.D."/>
            <person name="Teijaro C.N."/>
            <person name="Fluegel L."/>
            <person name="Davis C.M."/>
            <person name="Simpson J.R."/>
            <person name="Lauterbach L."/>
            <person name="Steele A.D."/>
            <person name="Gui C."/>
            <person name="Meng S."/>
            <person name="Li G."/>
            <person name="Viehrig K."/>
            <person name="Ye F."/>
            <person name="Su P."/>
            <person name="Kiefer A.F."/>
            <person name="Nichols A."/>
            <person name="Cepeda A.J."/>
            <person name="Yan W."/>
            <person name="Fan B."/>
            <person name="Jiang Y."/>
            <person name="Adhikari A."/>
            <person name="Zheng C.-J."/>
            <person name="Schuster L."/>
            <person name="Cowan T.M."/>
            <person name="Smanski M.J."/>
            <person name="Chevrette M.G."/>
            <person name="De Carvalho L.P.S."/>
            <person name="Shen B."/>
        </authorList>
    </citation>
    <scope>NUCLEOTIDE SEQUENCE [LARGE SCALE GENOMIC DNA]</scope>
    <source>
        <strain evidence="2 3">NPDC019708</strain>
    </source>
</reference>
<gene>
    <name evidence="2" type="ORF">ABZ510_21095</name>
</gene>
<dbReference type="Proteomes" id="UP001550628">
    <property type="component" value="Unassembled WGS sequence"/>
</dbReference>
<comment type="caution">
    <text evidence="2">The sequence shown here is derived from an EMBL/GenBank/DDBJ whole genome shotgun (WGS) entry which is preliminary data.</text>
</comment>
<dbReference type="RefSeq" id="WP_356956066.1">
    <property type="nucleotide sequence ID" value="NZ_JBEYBD010000005.1"/>
</dbReference>
<feature type="compositionally biased region" description="Polar residues" evidence="1">
    <location>
        <begin position="63"/>
        <end position="77"/>
    </location>
</feature>
<feature type="compositionally biased region" description="Acidic residues" evidence="1">
    <location>
        <begin position="16"/>
        <end position="25"/>
    </location>
</feature>
<name>A0ABV2WTY3_9NOCA</name>
<feature type="compositionally biased region" description="Pro residues" evidence="1">
    <location>
        <begin position="41"/>
        <end position="51"/>
    </location>
</feature>
<evidence type="ECO:0000313" key="3">
    <source>
        <dbReference type="Proteomes" id="UP001550628"/>
    </source>
</evidence>
<protein>
    <submittedName>
        <fullName evidence="2">Uncharacterized protein</fullName>
    </submittedName>
</protein>